<gene>
    <name evidence="2" type="ORF">TWF694_008444</name>
</gene>
<protein>
    <recommendedName>
        <fullName evidence="1">F-box domain-containing protein</fullName>
    </recommendedName>
</protein>
<evidence type="ECO:0000313" key="3">
    <source>
        <dbReference type="Proteomes" id="UP001365542"/>
    </source>
</evidence>
<dbReference type="AlphaFoldDB" id="A0AAV9XG64"/>
<organism evidence="2 3">
    <name type="scientific">Orbilia ellipsospora</name>
    <dbReference type="NCBI Taxonomy" id="2528407"/>
    <lineage>
        <taxon>Eukaryota</taxon>
        <taxon>Fungi</taxon>
        <taxon>Dikarya</taxon>
        <taxon>Ascomycota</taxon>
        <taxon>Pezizomycotina</taxon>
        <taxon>Orbiliomycetes</taxon>
        <taxon>Orbiliales</taxon>
        <taxon>Orbiliaceae</taxon>
        <taxon>Orbilia</taxon>
    </lineage>
</organism>
<evidence type="ECO:0000313" key="2">
    <source>
        <dbReference type="EMBL" id="KAK6541067.1"/>
    </source>
</evidence>
<comment type="caution">
    <text evidence="2">The sequence shown here is derived from an EMBL/GenBank/DDBJ whole genome shotgun (WGS) entry which is preliminary data.</text>
</comment>
<dbReference type="EMBL" id="JAVHJO010000004">
    <property type="protein sequence ID" value="KAK6541067.1"/>
    <property type="molecule type" value="Genomic_DNA"/>
</dbReference>
<keyword evidence="3" id="KW-1185">Reference proteome</keyword>
<dbReference type="Gene3D" id="1.20.1280.50">
    <property type="match status" value="1"/>
</dbReference>
<dbReference type="Proteomes" id="UP001365542">
    <property type="component" value="Unassembled WGS sequence"/>
</dbReference>
<evidence type="ECO:0000259" key="1">
    <source>
        <dbReference type="PROSITE" id="PS50181"/>
    </source>
</evidence>
<name>A0AAV9XG64_9PEZI</name>
<dbReference type="InterPro" id="IPR001810">
    <property type="entry name" value="F-box_dom"/>
</dbReference>
<accession>A0AAV9XG64</accession>
<feature type="domain" description="F-box" evidence="1">
    <location>
        <begin position="28"/>
        <end position="78"/>
    </location>
</feature>
<dbReference type="InterPro" id="IPR036047">
    <property type="entry name" value="F-box-like_dom_sf"/>
</dbReference>
<dbReference type="Pfam" id="PF00646">
    <property type="entry name" value="F-box"/>
    <property type="match status" value="1"/>
</dbReference>
<sequence length="485" mass="56183">MLKATGIYGQITSYLATRGWISATPETPTGLFSLPNELLDHILSFLSVDDLKELSLCSTKYRNLILPVLFRSLIWRRVSDIMEFQNGAKFAYLRPMVRHITICVDEKITVQTVSVNIVACRHLAPAILLFPNITSLAIKANTIEHLEGNLITAILTTISASPIFENIRFFNLQRAYPELNFRRQLEEHVVCNAWDSLSPANQEFLKPWVPEEMYGRIVAFPYPPNLTEACLHVNWFTLVAPDPDASVPDSTRTIHGDCKKTLKKLRIAVNGFLISREKQLLGEARTVGEPFLKVTMLQVDCESFDEMMIPDIAASFPVLERLAIIDVKRTRSQRTEAVLMVAFNGLKQMERLREVRVPWPQYTVGYGWDHVDEAYLEIWGREWVSQEPEFLRRVIFTRNEDRHRWDDVAKKRVSNYVDGMFGFDVVREQKGWYIEVRREFTRRLDAGKEGPFRFEESKFADLFRWEASEIYLRGLLPMDYSAWGF</sequence>
<dbReference type="PROSITE" id="PS50181">
    <property type="entry name" value="FBOX"/>
    <property type="match status" value="1"/>
</dbReference>
<reference evidence="2 3" key="1">
    <citation type="submission" date="2019-10" db="EMBL/GenBank/DDBJ databases">
        <authorList>
            <person name="Palmer J.M."/>
        </authorList>
    </citation>
    <scope>NUCLEOTIDE SEQUENCE [LARGE SCALE GENOMIC DNA]</scope>
    <source>
        <strain evidence="2 3">TWF694</strain>
    </source>
</reference>
<proteinExistence type="predicted"/>
<dbReference type="SUPFAM" id="SSF81383">
    <property type="entry name" value="F-box domain"/>
    <property type="match status" value="1"/>
</dbReference>